<evidence type="ECO:0000313" key="3">
    <source>
        <dbReference type="EMBL" id="KAE9983432.1"/>
    </source>
</evidence>
<dbReference type="CDD" id="cd07557">
    <property type="entry name" value="trimeric_dUTPase"/>
    <property type="match status" value="1"/>
</dbReference>
<feature type="non-terminal residue" evidence="3">
    <location>
        <position position="177"/>
    </location>
</feature>
<dbReference type="PANTHER" id="PTHR42680:SF3">
    <property type="entry name" value="DCTP DEAMINASE"/>
    <property type="match status" value="1"/>
</dbReference>
<name>A0A8H3V5A9_VENIN</name>
<dbReference type="InterPro" id="IPR036157">
    <property type="entry name" value="dUTPase-like_sf"/>
</dbReference>
<keyword evidence="2" id="KW-0546">Nucleotide metabolism</keyword>
<dbReference type="AlphaFoldDB" id="A0A8H3V5A9"/>
<dbReference type="GO" id="GO:0008829">
    <property type="term" value="F:dCTP deaminase activity"/>
    <property type="evidence" value="ECO:0007669"/>
    <property type="project" value="InterPro"/>
</dbReference>
<evidence type="ECO:0000313" key="4">
    <source>
        <dbReference type="Proteomes" id="UP000490939"/>
    </source>
</evidence>
<dbReference type="InterPro" id="IPR033704">
    <property type="entry name" value="dUTPase_trimeric"/>
</dbReference>
<dbReference type="Gene3D" id="2.70.40.10">
    <property type="match status" value="1"/>
</dbReference>
<evidence type="ECO:0000256" key="1">
    <source>
        <dbReference type="ARBA" id="ARBA00022801"/>
    </source>
</evidence>
<proteinExistence type="predicted"/>
<dbReference type="NCBIfam" id="NF002598">
    <property type="entry name" value="PRK02253.1"/>
    <property type="match status" value="1"/>
</dbReference>
<dbReference type="PANTHER" id="PTHR42680">
    <property type="entry name" value="DCTP DEAMINASE"/>
    <property type="match status" value="1"/>
</dbReference>
<evidence type="ECO:0000256" key="2">
    <source>
        <dbReference type="ARBA" id="ARBA00023080"/>
    </source>
</evidence>
<dbReference type="EMBL" id="WNWR01000317">
    <property type="protein sequence ID" value="KAE9983432.1"/>
    <property type="molecule type" value="Genomic_DNA"/>
</dbReference>
<keyword evidence="4" id="KW-1185">Reference proteome</keyword>
<sequence length="177" mass="19372">GEMILPGKKVILQKIIQNVRSTKLQVQPCGIDLTLKRILTWKSAGQVDFDNSRRSNAATEVLPFQADTSGSGEDPSVSNFVDLTQGSYLVEFNETVDVPLDVMGQIFVRSSLFRSGALVQAGVMDSGYKGAVGCMLQVVNPHGLKLWKDARLAQMVFHQMSEPTEGYSGTYQGRQAM</sequence>
<keyword evidence="1" id="KW-0378">Hydrolase</keyword>
<comment type="caution">
    <text evidence="3">The sequence shown here is derived from an EMBL/GenBank/DDBJ whole genome shotgun (WGS) entry which is preliminary data.</text>
</comment>
<reference evidence="3 4" key="1">
    <citation type="submission" date="2019-07" db="EMBL/GenBank/DDBJ databases">
        <title>Venturia inaequalis Genome Resource.</title>
        <authorList>
            <person name="Lichtner F.J."/>
        </authorList>
    </citation>
    <scope>NUCLEOTIDE SEQUENCE [LARGE SCALE GENOMIC DNA]</scope>
    <source>
        <strain evidence="3 4">DMI_063113</strain>
    </source>
</reference>
<dbReference type="InterPro" id="IPR011962">
    <property type="entry name" value="dCTP_deaminase"/>
</dbReference>
<accession>A0A8H3V5A9</accession>
<dbReference type="SUPFAM" id="SSF51283">
    <property type="entry name" value="dUTPase-like"/>
    <property type="match status" value="1"/>
</dbReference>
<gene>
    <name evidence="3" type="ORF">EG327_005475</name>
</gene>
<protein>
    <recommendedName>
        <fullName evidence="5">dUTPase-like domain-containing protein</fullName>
    </recommendedName>
</protein>
<evidence type="ECO:0008006" key="5">
    <source>
        <dbReference type="Google" id="ProtNLM"/>
    </source>
</evidence>
<dbReference type="Pfam" id="PF22769">
    <property type="entry name" value="DCD"/>
    <property type="match status" value="1"/>
</dbReference>
<organism evidence="3 4">
    <name type="scientific">Venturia inaequalis</name>
    <name type="common">Apple scab fungus</name>
    <dbReference type="NCBI Taxonomy" id="5025"/>
    <lineage>
        <taxon>Eukaryota</taxon>
        <taxon>Fungi</taxon>
        <taxon>Dikarya</taxon>
        <taxon>Ascomycota</taxon>
        <taxon>Pezizomycotina</taxon>
        <taxon>Dothideomycetes</taxon>
        <taxon>Pleosporomycetidae</taxon>
        <taxon>Venturiales</taxon>
        <taxon>Venturiaceae</taxon>
        <taxon>Venturia</taxon>
    </lineage>
</organism>
<dbReference type="GO" id="GO:0006229">
    <property type="term" value="P:dUTP biosynthetic process"/>
    <property type="evidence" value="ECO:0007669"/>
    <property type="project" value="InterPro"/>
</dbReference>
<dbReference type="Proteomes" id="UP000490939">
    <property type="component" value="Unassembled WGS sequence"/>
</dbReference>